<feature type="region of interest" description="Disordered" evidence="1">
    <location>
        <begin position="199"/>
        <end position="254"/>
    </location>
</feature>
<reference evidence="2 3" key="1">
    <citation type="submission" date="2023-05" db="EMBL/GenBank/DDBJ databases">
        <title>Corynebacterium suedekumii sp. nov. and Corynebacterium breve sp. nov. isolated from raw cow's milk.</title>
        <authorList>
            <person name="Baer M.K."/>
            <person name="Mehl L."/>
            <person name="Hellmuth R."/>
            <person name="Marke G."/>
            <person name="Lipski A."/>
        </authorList>
    </citation>
    <scope>NUCLEOTIDE SEQUENCE [LARGE SCALE GENOMIC DNA]</scope>
    <source>
        <strain evidence="2 3">LM112</strain>
    </source>
</reference>
<proteinExistence type="predicted"/>
<keyword evidence="3" id="KW-1185">Reference proteome</keyword>
<organism evidence="2 3">
    <name type="scientific">Corynebacterium suedekumii</name>
    <dbReference type="NCBI Taxonomy" id="3049801"/>
    <lineage>
        <taxon>Bacteria</taxon>
        <taxon>Bacillati</taxon>
        <taxon>Actinomycetota</taxon>
        <taxon>Actinomycetes</taxon>
        <taxon>Mycobacteriales</taxon>
        <taxon>Corynebacteriaceae</taxon>
        <taxon>Corynebacterium</taxon>
    </lineage>
</organism>
<dbReference type="RefSeq" id="WP_284873741.1">
    <property type="nucleotide sequence ID" value="NZ_CP126970.1"/>
</dbReference>
<protein>
    <submittedName>
        <fullName evidence="2">Uncharacterized protein</fullName>
    </submittedName>
</protein>
<name>A0ABY8VHL6_9CORY</name>
<evidence type="ECO:0000313" key="3">
    <source>
        <dbReference type="Proteomes" id="UP001238805"/>
    </source>
</evidence>
<dbReference type="InterPro" id="IPR053847">
    <property type="entry name" value="DUF6928"/>
</dbReference>
<evidence type="ECO:0000313" key="2">
    <source>
        <dbReference type="EMBL" id="WIM69144.1"/>
    </source>
</evidence>
<dbReference type="Proteomes" id="UP001238805">
    <property type="component" value="Chromosome"/>
</dbReference>
<dbReference type="EMBL" id="CP126970">
    <property type="protein sequence ID" value="WIM69144.1"/>
    <property type="molecule type" value="Genomic_DNA"/>
</dbReference>
<evidence type="ECO:0000256" key="1">
    <source>
        <dbReference type="SAM" id="MobiDB-lite"/>
    </source>
</evidence>
<gene>
    <name evidence="2" type="ORF">QP029_07520</name>
</gene>
<accession>A0ABY8VHL6</accession>
<sequence length="285" mass="31233">MESIVTLWFVNVTDPGTVLEAEPKADRGFGRKYLAQLNPAWPITPIGQFPLNRSAQASPGEFYIAGFPGITVVQTVLTETPSLSELNPRLLDSIPAKDIYAFAVNRDTGYGGIAHWHDGVLKRSLCAERTRTYEDVGLPIPFESPFWAGERAEAAGGISLPFEPVDLVDEAQRSWLGVDISPDGPDIHVVGYAVDGRPEPKVAEAPRHRAQPGPDRTAEQSPAPGDSGDYDDYEDHKAEESSSDSLARLADTTGTAARQLGRGVGHWWQRTRTYVTEKLRHSDRD</sequence>
<dbReference type="Pfam" id="PF21997">
    <property type="entry name" value="DUF6928"/>
    <property type="match status" value="1"/>
</dbReference>